<dbReference type="InterPro" id="IPR019153">
    <property type="entry name" value="DDRGK_dom-contain"/>
</dbReference>
<dbReference type="Pfam" id="PF09756">
    <property type="entry name" value="DDRGK"/>
    <property type="match status" value="1"/>
</dbReference>
<feature type="transmembrane region" description="Helical" evidence="10">
    <location>
        <begin position="6"/>
        <end position="24"/>
    </location>
</feature>
<dbReference type="RefSeq" id="XP_032808394.1">
    <property type="nucleotide sequence ID" value="XM_032952503.1"/>
</dbReference>
<evidence type="ECO:0000256" key="5">
    <source>
        <dbReference type="ARBA" id="ARBA00022786"/>
    </source>
</evidence>
<dbReference type="GO" id="GO:0044389">
    <property type="term" value="F:ubiquitin-like protein ligase binding"/>
    <property type="evidence" value="ECO:0007669"/>
    <property type="project" value="TreeGrafter"/>
</dbReference>
<dbReference type="FunFam" id="1.10.10.10:FF:000143">
    <property type="entry name" value="DDRGK domain-containing protein 1"/>
    <property type="match status" value="1"/>
</dbReference>
<accession>A0AAJ7T023</accession>
<dbReference type="GO" id="GO:1990592">
    <property type="term" value="P:protein K69-linked ufmylation"/>
    <property type="evidence" value="ECO:0007669"/>
    <property type="project" value="TreeGrafter"/>
</dbReference>
<evidence type="ECO:0000256" key="3">
    <source>
        <dbReference type="ARBA" id="ARBA00018218"/>
    </source>
</evidence>
<dbReference type="SUPFAM" id="SSF46785">
    <property type="entry name" value="Winged helix' DNA-binding domain"/>
    <property type="match status" value="1"/>
</dbReference>
<proteinExistence type="inferred from homology"/>
<keyword evidence="4 10" id="KW-0812">Transmembrane</keyword>
<name>A0AAJ7T023_PETMA</name>
<dbReference type="PANTHER" id="PTHR48176">
    <property type="entry name" value="DDRGK DOMAIN-CONTAINING PROTEIN 1"/>
    <property type="match status" value="1"/>
</dbReference>
<dbReference type="GO" id="GO:1903895">
    <property type="term" value="P:negative regulation of IRE1-mediated unfolded protein response"/>
    <property type="evidence" value="ECO:0007669"/>
    <property type="project" value="TreeGrafter"/>
</dbReference>
<dbReference type="CTD" id="65992"/>
<feature type="compositionally biased region" description="Basic and acidic residues" evidence="9">
    <location>
        <begin position="53"/>
        <end position="64"/>
    </location>
</feature>
<dbReference type="InterPro" id="IPR036388">
    <property type="entry name" value="WH-like_DNA-bd_sf"/>
</dbReference>
<dbReference type="InterPro" id="IPR050899">
    <property type="entry name" value="DDRGK_domain-containing"/>
</dbReference>
<evidence type="ECO:0000256" key="8">
    <source>
        <dbReference type="ARBA" id="ARBA00023136"/>
    </source>
</evidence>
<dbReference type="GeneID" id="116941412"/>
<comment type="similarity">
    <text evidence="2">Belongs to the DDRGK1 family.</text>
</comment>
<dbReference type="GO" id="GO:0005789">
    <property type="term" value="C:endoplasmic reticulum membrane"/>
    <property type="evidence" value="ECO:0007669"/>
    <property type="project" value="UniProtKB-SubCell"/>
</dbReference>
<evidence type="ECO:0000256" key="4">
    <source>
        <dbReference type="ARBA" id="ARBA00022692"/>
    </source>
</evidence>
<evidence type="ECO:0000256" key="7">
    <source>
        <dbReference type="ARBA" id="ARBA00022989"/>
    </source>
</evidence>
<protein>
    <recommendedName>
        <fullName evidence="3">DDRGK domain-containing protein 1</fullName>
    </recommendedName>
</protein>
<keyword evidence="7 10" id="KW-1133">Transmembrane helix</keyword>
<feature type="compositionally biased region" description="Basic and acidic residues" evidence="9">
    <location>
        <begin position="120"/>
        <end position="177"/>
    </location>
</feature>
<evidence type="ECO:0000256" key="6">
    <source>
        <dbReference type="ARBA" id="ARBA00022824"/>
    </source>
</evidence>
<feature type="compositionally biased region" description="Acidic residues" evidence="9">
    <location>
        <begin position="90"/>
        <end position="105"/>
    </location>
</feature>
<feature type="region of interest" description="Disordered" evidence="9">
    <location>
        <begin position="34"/>
        <end position="177"/>
    </location>
</feature>
<organism evidence="11 12">
    <name type="scientific">Petromyzon marinus</name>
    <name type="common">Sea lamprey</name>
    <dbReference type="NCBI Taxonomy" id="7757"/>
    <lineage>
        <taxon>Eukaryota</taxon>
        <taxon>Metazoa</taxon>
        <taxon>Chordata</taxon>
        <taxon>Craniata</taxon>
        <taxon>Vertebrata</taxon>
        <taxon>Cyclostomata</taxon>
        <taxon>Hyperoartia</taxon>
        <taxon>Petromyzontiformes</taxon>
        <taxon>Petromyzontidae</taxon>
        <taxon>Petromyzon</taxon>
    </lineage>
</organism>
<evidence type="ECO:0000256" key="2">
    <source>
        <dbReference type="ARBA" id="ARBA00009829"/>
    </source>
</evidence>
<dbReference type="KEGG" id="pmrn:116941412"/>
<comment type="subcellular location">
    <subcellularLocation>
        <location evidence="1">Endoplasmic reticulum membrane</location>
        <topology evidence="1">Single-pass membrane protein</topology>
    </subcellularLocation>
</comment>
<dbReference type="PANTHER" id="PTHR48176:SF1">
    <property type="entry name" value="DDRGK DOMAIN-CONTAINING PROTEIN 1"/>
    <property type="match status" value="1"/>
</dbReference>
<gene>
    <name evidence="12" type="primary">DDRGK1</name>
</gene>
<dbReference type="GO" id="GO:0051216">
    <property type="term" value="P:cartilage development"/>
    <property type="evidence" value="ECO:0007669"/>
    <property type="project" value="TreeGrafter"/>
</dbReference>
<dbReference type="Gene3D" id="1.10.10.10">
    <property type="entry name" value="Winged helix-like DNA-binding domain superfamily/Winged helix DNA-binding domain"/>
    <property type="match status" value="1"/>
</dbReference>
<evidence type="ECO:0000256" key="9">
    <source>
        <dbReference type="SAM" id="MobiDB-lite"/>
    </source>
</evidence>
<keyword evidence="6" id="KW-0256">Endoplasmic reticulum</keyword>
<keyword evidence="8 10" id="KW-0472">Membrane</keyword>
<dbReference type="AlphaFoldDB" id="A0AAJ7T023"/>
<keyword evidence="11" id="KW-1185">Reference proteome</keyword>
<reference evidence="12" key="1">
    <citation type="submission" date="2025-08" db="UniProtKB">
        <authorList>
            <consortium name="RefSeq"/>
        </authorList>
    </citation>
    <scope>IDENTIFICATION</scope>
    <source>
        <tissue evidence="12">Sperm</tissue>
    </source>
</reference>
<evidence type="ECO:0000256" key="1">
    <source>
        <dbReference type="ARBA" id="ARBA00004389"/>
    </source>
</evidence>
<keyword evidence="5" id="KW-0833">Ubl conjugation pathway</keyword>
<dbReference type="InterPro" id="IPR036390">
    <property type="entry name" value="WH_DNA-bd_sf"/>
</dbReference>
<evidence type="ECO:0000313" key="12">
    <source>
        <dbReference type="RefSeq" id="XP_032808394.1"/>
    </source>
</evidence>
<evidence type="ECO:0000256" key="10">
    <source>
        <dbReference type="SAM" id="Phobius"/>
    </source>
</evidence>
<dbReference type="SMART" id="SM01128">
    <property type="entry name" value="DDRGK"/>
    <property type="match status" value="1"/>
</dbReference>
<dbReference type="Proteomes" id="UP001318040">
    <property type="component" value="Chromosome 11"/>
</dbReference>
<sequence length="308" mass="35171">MEALPLWVALPVGSLLLLLFLLLLRWQRRARGPELEDGAQAPVAAGTRPRAAANEERAPGEPRRVRNLRHRRDAQRLAQQQQQLHRDDEGGAEWEGDSGDSEEEVGGGKIGAKKQRKLQMKQEKKSQREAEEAEREERRRMEAARDEQRKKEEARERDSEERQAEKALRAKEEEERREQEEYLKLRAAFVVEEEGMLDEATEQESQNQLQEFIDFIKASKVVLMEDLASHFAMRTQDAVSRVQDLMADGNLSGVLDDRGKFIYVTEEEMDSVARFIRQRGRVSLAELASASSTLVSLKPNESLLQALG</sequence>
<evidence type="ECO:0000313" key="11">
    <source>
        <dbReference type="Proteomes" id="UP001318040"/>
    </source>
</evidence>